<evidence type="ECO:0000313" key="2">
    <source>
        <dbReference type="Proteomes" id="UP000324376"/>
    </source>
</evidence>
<dbReference type="RefSeq" id="WP_148782298.1">
    <property type="nucleotide sequence ID" value="NZ_VNHU01000003.1"/>
</dbReference>
<sequence length="160" mass="19271">MDKEIIYKLFLLGQLHEHRADYMNDNSAELLNPINKIIVKIISKDEIQVRYNYYDENLIVMLTSETIYDFLEDLLTRDNAHKINTKTGELILIEKWKDELKDYIMKIQLDKEYDRYLKHVKLESMRFEIEYYDGIIVLRDKNKELITNILMLKNAVQHAI</sequence>
<protein>
    <submittedName>
        <fullName evidence="1">Uncharacterized protein</fullName>
    </submittedName>
</protein>
<dbReference type="AlphaFoldDB" id="A0A5S5C7D0"/>
<dbReference type="EMBL" id="VNHU01000003">
    <property type="protein sequence ID" value="TYP75315.1"/>
    <property type="molecule type" value="Genomic_DNA"/>
</dbReference>
<name>A0A5S5C7D0_9FLAO</name>
<organism evidence="1 2">
    <name type="scientific">Aquimarina intermedia</name>
    <dbReference type="NCBI Taxonomy" id="350814"/>
    <lineage>
        <taxon>Bacteria</taxon>
        <taxon>Pseudomonadati</taxon>
        <taxon>Bacteroidota</taxon>
        <taxon>Flavobacteriia</taxon>
        <taxon>Flavobacteriales</taxon>
        <taxon>Flavobacteriaceae</taxon>
        <taxon>Aquimarina</taxon>
    </lineage>
</organism>
<keyword evidence="2" id="KW-1185">Reference proteome</keyword>
<reference evidence="1 2" key="1">
    <citation type="submission" date="2019-07" db="EMBL/GenBank/DDBJ databases">
        <title>Genomic Encyclopedia of Archaeal and Bacterial Type Strains, Phase II (KMG-II): from individual species to whole genera.</title>
        <authorList>
            <person name="Goeker M."/>
        </authorList>
    </citation>
    <scope>NUCLEOTIDE SEQUENCE [LARGE SCALE GENOMIC DNA]</scope>
    <source>
        <strain evidence="1 2">DSM 17527</strain>
    </source>
</reference>
<proteinExistence type="predicted"/>
<evidence type="ECO:0000313" key="1">
    <source>
        <dbReference type="EMBL" id="TYP75315.1"/>
    </source>
</evidence>
<dbReference type="Proteomes" id="UP000324376">
    <property type="component" value="Unassembled WGS sequence"/>
</dbReference>
<gene>
    <name evidence="1" type="ORF">BD809_103379</name>
</gene>
<comment type="caution">
    <text evidence="1">The sequence shown here is derived from an EMBL/GenBank/DDBJ whole genome shotgun (WGS) entry which is preliminary data.</text>
</comment>
<accession>A0A5S5C7D0</accession>